<keyword evidence="2" id="KW-1185">Reference proteome</keyword>
<accession>A0AAE1Z3W4</accession>
<evidence type="ECO:0000313" key="1">
    <source>
        <dbReference type="EMBL" id="KAK4440953.1"/>
    </source>
</evidence>
<dbReference type="AlphaFoldDB" id="A0AAE1Z3W4"/>
<name>A0AAE1Z3W4_9LAMI</name>
<dbReference type="Proteomes" id="UP001293254">
    <property type="component" value="Unassembled WGS sequence"/>
</dbReference>
<gene>
    <name evidence="1" type="ORF">Salat_0430200</name>
</gene>
<proteinExistence type="predicted"/>
<comment type="caution">
    <text evidence="1">The sequence shown here is derived from an EMBL/GenBank/DDBJ whole genome shotgun (WGS) entry which is preliminary data.</text>
</comment>
<protein>
    <submittedName>
        <fullName evidence="1">Uncharacterized protein</fullName>
    </submittedName>
</protein>
<dbReference type="EMBL" id="JACGWO010000001">
    <property type="protein sequence ID" value="KAK4440953.1"/>
    <property type="molecule type" value="Genomic_DNA"/>
</dbReference>
<reference evidence="1" key="2">
    <citation type="journal article" date="2024" name="Plant">
        <title>Genomic evolution and insights into agronomic trait innovations of Sesamum species.</title>
        <authorList>
            <person name="Miao H."/>
            <person name="Wang L."/>
            <person name="Qu L."/>
            <person name="Liu H."/>
            <person name="Sun Y."/>
            <person name="Le M."/>
            <person name="Wang Q."/>
            <person name="Wei S."/>
            <person name="Zheng Y."/>
            <person name="Lin W."/>
            <person name="Duan Y."/>
            <person name="Cao H."/>
            <person name="Xiong S."/>
            <person name="Wang X."/>
            <person name="Wei L."/>
            <person name="Li C."/>
            <person name="Ma Q."/>
            <person name="Ju M."/>
            <person name="Zhao R."/>
            <person name="Li G."/>
            <person name="Mu C."/>
            <person name="Tian Q."/>
            <person name="Mei H."/>
            <person name="Zhang T."/>
            <person name="Gao T."/>
            <person name="Zhang H."/>
        </authorList>
    </citation>
    <scope>NUCLEOTIDE SEQUENCE</scope>
    <source>
        <strain evidence="1">3651</strain>
    </source>
</reference>
<sequence length="111" mass="12766">MDSCEEISVLGLEVEKCLQLLGLVLQPLKFSRFPWWSELCRYTELMLESRLGQCCRLWTCFVIIELRLSFPQDCDCCDETTAANVDHATFRRCRSVGHLETVDVSDEVGLD</sequence>
<evidence type="ECO:0000313" key="2">
    <source>
        <dbReference type="Proteomes" id="UP001293254"/>
    </source>
</evidence>
<organism evidence="1 2">
    <name type="scientific">Sesamum alatum</name>
    <dbReference type="NCBI Taxonomy" id="300844"/>
    <lineage>
        <taxon>Eukaryota</taxon>
        <taxon>Viridiplantae</taxon>
        <taxon>Streptophyta</taxon>
        <taxon>Embryophyta</taxon>
        <taxon>Tracheophyta</taxon>
        <taxon>Spermatophyta</taxon>
        <taxon>Magnoliopsida</taxon>
        <taxon>eudicotyledons</taxon>
        <taxon>Gunneridae</taxon>
        <taxon>Pentapetalae</taxon>
        <taxon>asterids</taxon>
        <taxon>lamiids</taxon>
        <taxon>Lamiales</taxon>
        <taxon>Pedaliaceae</taxon>
        <taxon>Sesamum</taxon>
    </lineage>
</organism>
<reference evidence="1" key="1">
    <citation type="submission" date="2020-06" db="EMBL/GenBank/DDBJ databases">
        <authorList>
            <person name="Li T."/>
            <person name="Hu X."/>
            <person name="Zhang T."/>
            <person name="Song X."/>
            <person name="Zhang H."/>
            <person name="Dai N."/>
            <person name="Sheng W."/>
            <person name="Hou X."/>
            <person name="Wei L."/>
        </authorList>
    </citation>
    <scope>NUCLEOTIDE SEQUENCE</scope>
    <source>
        <strain evidence="1">3651</strain>
        <tissue evidence="1">Leaf</tissue>
    </source>
</reference>